<name>A0ACC0NLJ6_RHOML</name>
<reference evidence="1" key="1">
    <citation type="submission" date="2022-02" db="EMBL/GenBank/DDBJ databases">
        <title>Plant Genome Project.</title>
        <authorList>
            <person name="Zhang R.-G."/>
        </authorList>
    </citation>
    <scope>NUCLEOTIDE SEQUENCE</scope>
    <source>
        <strain evidence="1">AT1</strain>
    </source>
</reference>
<dbReference type="Proteomes" id="UP001062846">
    <property type="component" value="Chromosome 5"/>
</dbReference>
<organism evidence="1 2">
    <name type="scientific">Rhododendron molle</name>
    <name type="common">Chinese azalea</name>
    <name type="synonym">Azalea mollis</name>
    <dbReference type="NCBI Taxonomy" id="49168"/>
    <lineage>
        <taxon>Eukaryota</taxon>
        <taxon>Viridiplantae</taxon>
        <taxon>Streptophyta</taxon>
        <taxon>Embryophyta</taxon>
        <taxon>Tracheophyta</taxon>
        <taxon>Spermatophyta</taxon>
        <taxon>Magnoliopsida</taxon>
        <taxon>eudicotyledons</taxon>
        <taxon>Gunneridae</taxon>
        <taxon>Pentapetalae</taxon>
        <taxon>asterids</taxon>
        <taxon>Ericales</taxon>
        <taxon>Ericaceae</taxon>
        <taxon>Ericoideae</taxon>
        <taxon>Rhodoreae</taxon>
        <taxon>Rhododendron</taxon>
    </lineage>
</organism>
<keyword evidence="2" id="KW-1185">Reference proteome</keyword>
<evidence type="ECO:0000313" key="1">
    <source>
        <dbReference type="EMBL" id="KAI8554126.1"/>
    </source>
</evidence>
<comment type="caution">
    <text evidence="1">The sequence shown here is derived from an EMBL/GenBank/DDBJ whole genome shotgun (WGS) entry which is preliminary data.</text>
</comment>
<dbReference type="EMBL" id="CM046392">
    <property type="protein sequence ID" value="KAI8554126.1"/>
    <property type="molecule type" value="Genomic_DNA"/>
</dbReference>
<sequence length="354" mass="39578">MNEEERSWNEEKIDDLLPAEIGSIIKATPISWTGCDGALVWGQSSSGNYTVKSGYHLAFEGAFASDDLQGSSSTELSNTIWKAIWRLKSPPRIKHFLWRAITNAIATKEICLPGSVLGVLRVVFVELRLNPLRVCCLDICWAIWKQRNEWIFSQQKPNAERAIKHAFQVYGDFLAAACSQENRLARNHGDSNASKWQRPPHDRWKFNCDGAFNPSDKSAAFAVLVRDNNGSVVEVNHGRIKVSSALAAAAWAIRIAVSMAKAWGKRVAIIIESDCKVLVGMLGPETTHKDWTIQALLDDIMGMSLDSNFVFKWCKRQANRCANWIACTSKRSFIPPLSPCNLPVELCSLIRMDL</sequence>
<evidence type="ECO:0000313" key="2">
    <source>
        <dbReference type="Proteomes" id="UP001062846"/>
    </source>
</evidence>
<protein>
    <submittedName>
        <fullName evidence="1">Uncharacterized protein</fullName>
    </submittedName>
</protein>
<gene>
    <name evidence="1" type="ORF">RHMOL_Rhmol05G0073700</name>
</gene>
<proteinExistence type="predicted"/>
<accession>A0ACC0NLJ6</accession>